<evidence type="ECO:0000313" key="2">
    <source>
        <dbReference type="EMBL" id="GGK29773.1"/>
    </source>
</evidence>
<protein>
    <submittedName>
        <fullName evidence="2">Uncharacterized protein</fullName>
    </submittedName>
</protein>
<name>A0ABQ2EWW8_9ACTN</name>
<sequence>MSAAVARHSAVRGGHIRDLPSGRGVGTVHVPKDVHQEGDGGGRPVLLLAGLADLALSTCGSALKAVRALAGRSDVGSLAAQGRRDLQARGRLALDRLGANGTGTGPELSGRGLFGTGGEAHMEVLARHAQLRAAAAGGTGG</sequence>
<reference evidence="3" key="1">
    <citation type="journal article" date="2019" name="Int. J. Syst. Evol. Microbiol.">
        <title>The Global Catalogue of Microorganisms (GCM) 10K type strain sequencing project: providing services to taxonomists for standard genome sequencing and annotation.</title>
        <authorList>
            <consortium name="The Broad Institute Genomics Platform"/>
            <consortium name="The Broad Institute Genome Sequencing Center for Infectious Disease"/>
            <person name="Wu L."/>
            <person name="Ma J."/>
        </authorList>
    </citation>
    <scope>NUCLEOTIDE SEQUENCE [LARGE SCALE GENOMIC DNA]</scope>
    <source>
        <strain evidence="3">CGMCC 4.7275</strain>
    </source>
</reference>
<organism evidence="2 3">
    <name type="scientific">Streptomyces camponoticapitis</name>
    <dbReference type="NCBI Taxonomy" id="1616125"/>
    <lineage>
        <taxon>Bacteria</taxon>
        <taxon>Bacillati</taxon>
        <taxon>Actinomycetota</taxon>
        <taxon>Actinomycetes</taxon>
        <taxon>Kitasatosporales</taxon>
        <taxon>Streptomycetaceae</taxon>
        <taxon>Streptomyces</taxon>
    </lineage>
</organism>
<gene>
    <name evidence="2" type="ORF">GCM10011583_72100</name>
</gene>
<dbReference type="EMBL" id="BMMV01000039">
    <property type="protein sequence ID" value="GGK29773.1"/>
    <property type="molecule type" value="Genomic_DNA"/>
</dbReference>
<proteinExistence type="predicted"/>
<keyword evidence="3" id="KW-1185">Reference proteome</keyword>
<feature type="region of interest" description="Disordered" evidence="1">
    <location>
        <begin position="1"/>
        <end position="39"/>
    </location>
</feature>
<dbReference type="Proteomes" id="UP000660265">
    <property type="component" value="Unassembled WGS sequence"/>
</dbReference>
<accession>A0ABQ2EWW8</accession>
<evidence type="ECO:0000313" key="3">
    <source>
        <dbReference type="Proteomes" id="UP000660265"/>
    </source>
</evidence>
<comment type="caution">
    <text evidence="2">The sequence shown here is derived from an EMBL/GenBank/DDBJ whole genome shotgun (WGS) entry which is preliminary data.</text>
</comment>
<feature type="compositionally biased region" description="Basic and acidic residues" evidence="1">
    <location>
        <begin position="30"/>
        <end position="39"/>
    </location>
</feature>
<evidence type="ECO:0000256" key="1">
    <source>
        <dbReference type="SAM" id="MobiDB-lite"/>
    </source>
</evidence>